<dbReference type="PANTHER" id="PTHR30203">
    <property type="entry name" value="OUTER MEMBRANE CATION EFFLUX PROTEIN"/>
    <property type="match status" value="1"/>
</dbReference>
<dbReference type="EMBL" id="MLJW01000257">
    <property type="protein sequence ID" value="OIQ91498.1"/>
    <property type="molecule type" value="Genomic_DNA"/>
</dbReference>
<name>A0A1J5R802_9ZZZZ</name>
<evidence type="ECO:0000313" key="1">
    <source>
        <dbReference type="EMBL" id="OIQ91498.1"/>
    </source>
</evidence>
<gene>
    <name evidence="1" type="primary">tolC_13</name>
    <name evidence="1" type="ORF">GALL_265750</name>
</gene>
<dbReference type="PANTHER" id="PTHR30203:SF29">
    <property type="entry name" value="PROTEIN CYAE"/>
    <property type="match status" value="1"/>
</dbReference>
<dbReference type="InterPro" id="IPR028351">
    <property type="entry name" value="CyaE"/>
</dbReference>
<dbReference type="GO" id="GO:0015562">
    <property type="term" value="F:efflux transmembrane transporter activity"/>
    <property type="evidence" value="ECO:0007669"/>
    <property type="project" value="InterPro"/>
</dbReference>
<sequence>MPFGCFKPVVVASLVWGMGVGAWAQTPAAPPSPPSAAAGLTQPPLLVDASGVTSQGQNLDEPCRLRAPDHPIRLFDAIRAALCTDPKTRQAWAAVQVQAAQLGQARAAYWPKLDATLQYNRDRAGSTVINQPQFDSNVASRFRTQALSLSWVLYDFGARTAAAHSAEQLLLASRYSLDDTLQTALLKTAKDYEAALAASAGLDAARDNARTAQESLDIAQARVQHGVAAISDALQAQTAYAQAAADATHAEGTWRTAIGALAIDMGLGPATTPLQLQPLPAETGESPAGIDTLHTFMDDAERLNPKINTARAQHLAALAHAKAVQDAGLPSLHFTWRYSRNTQPVTGLGLPSFPARGEDNYIGIELDIPLFDGFDQDWKVREAQAQAREQAQALADARQQVMRGVWSGFAGYKTATADLGSTRTVQDIARQSLTAAQQRYQHGVASVLEMLSAQAALVKARQQHIQALTDWLVARLQLAYAVGSLGQSVELQDSMP</sequence>
<proteinExistence type="predicted"/>
<dbReference type="SUPFAM" id="SSF56954">
    <property type="entry name" value="Outer membrane efflux proteins (OEP)"/>
    <property type="match status" value="1"/>
</dbReference>
<dbReference type="InterPro" id="IPR010131">
    <property type="entry name" value="MdtP/NodT-like"/>
</dbReference>
<dbReference type="Pfam" id="PF02321">
    <property type="entry name" value="OEP"/>
    <property type="match status" value="2"/>
</dbReference>
<protein>
    <submittedName>
        <fullName evidence="1">Outer membrane protein TolC</fullName>
    </submittedName>
</protein>
<comment type="caution">
    <text evidence="1">The sequence shown here is derived from an EMBL/GenBank/DDBJ whole genome shotgun (WGS) entry which is preliminary data.</text>
</comment>
<dbReference type="Gene3D" id="1.20.1600.10">
    <property type="entry name" value="Outer membrane efflux proteins (OEP)"/>
    <property type="match status" value="1"/>
</dbReference>
<reference evidence="1" key="1">
    <citation type="submission" date="2016-10" db="EMBL/GenBank/DDBJ databases">
        <title>Sequence of Gallionella enrichment culture.</title>
        <authorList>
            <person name="Poehlein A."/>
            <person name="Muehling M."/>
            <person name="Daniel R."/>
        </authorList>
    </citation>
    <scope>NUCLEOTIDE SEQUENCE</scope>
</reference>
<dbReference type="PIRSF" id="PIRSF001892">
    <property type="entry name" value="CyaE"/>
    <property type="match status" value="1"/>
</dbReference>
<dbReference type="AlphaFoldDB" id="A0A1J5R802"/>
<accession>A0A1J5R802</accession>
<organism evidence="1">
    <name type="scientific">mine drainage metagenome</name>
    <dbReference type="NCBI Taxonomy" id="410659"/>
    <lineage>
        <taxon>unclassified sequences</taxon>
        <taxon>metagenomes</taxon>
        <taxon>ecological metagenomes</taxon>
    </lineage>
</organism>
<dbReference type="InterPro" id="IPR003423">
    <property type="entry name" value="OMP_efflux"/>
</dbReference>